<dbReference type="RefSeq" id="WP_190854803.1">
    <property type="nucleotide sequence ID" value="NZ_AP023440.1"/>
</dbReference>
<reference evidence="2 3" key="1">
    <citation type="journal article" date="2014" name="Int. J. Syst. Evol. Microbiol.">
        <title>Complete genome sequence of Corynebacterium casei LMG S-19264T (=DSM 44701T), isolated from a smear-ripened cheese.</title>
        <authorList>
            <consortium name="US DOE Joint Genome Institute (JGI-PGF)"/>
            <person name="Walter F."/>
            <person name="Albersmeier A."/>
            <person name="Kalinowski J."/>
            <person name="Ruckert C."/>
        </authorList>
    </citation>
    <scope>NUCLEOTIDE SEQUENCE [LARGE SCALE GENOMIC DNA]</scope>
    <source>
        <strain evidence="2 3">JCM 4677</strain>
    </source>
</reference>
<evidence type="ECO:0000256" key="1">
    <source>
        <dbReference type="SAM" id="MobiDB-lite"/>
    </source>
</evidence>
<dbReference type="KEGG" id="sgm:GCM10017557_80900"/>
<evidence type="ECO:0000313" key="3">
    <source>
        <dbReference type="Proteomes" id="UP000516444"/>
    </source>
</evidence>
<dbReference type="EMBL" id="AP023440">
    <property type="protein sequence ID" value="BCL33231.1"/>
    <property type="molecule type" value="Genomic_DNA"/>
</dbReference>
<dbReference type="AlphaFoldDB" id="A0A7G1PF77"/>
<evidence type="ECO:0000313" key="2">
    <source>
        <dbReference type="EMBL" id="BCL33231.1"/>
    </source>
</evidence>
<protein>
    <submittedName>
        <fullName evidence="2">Uncharacterized protein</fullName>
    </submittedName>
</protein>
<sequence>MRWAAATALVRIAGSCDGPLDAGLLDRAVAELTAAAANPAPTPATDYNAGDFHGHIEATLHTLGTGVPRAALAACLPRIERDRDGRRTEAALVELFPAPLQSPRPCYADLPATQQQLVHALANLEHPWVGRAVAGQLRDRGLPDSQNAQRAYAGLPPVAEGRQ</sequence>
<organism evidence="2 3">
    <name type="scientific">Streptomyces aurantiacus</name>
    <dbReference type="NCBI Taxonomy" id="47760"/>
    <lineage>
        <taxon>Bacteria</taxon>
        <taxon>Bacillati</taxon>
        <taxon>Actinomycetota</taxon>
        <taxon>Actinomycetes</taxon>
        <taxon>Kitasatosporales</taxon>
        <taxon>Streptomycetaceae</taxon>
        <taxon>Streptomyces</taxon>
        <taxon>Streptomyces aurantiacus group</taxon>
    </lineage>
</organism>
<proteinExistence type="predicted"/>
<keyword evidence="3" id="KW-1185">Reference proteome</keyword>
<dbReference type="Proteomes" id="UP000516444">
    <property type="component" value="Chromosome"/>
</dbReference>
<feature type="region of interest" description="Disordered" evidence="1">
    <location>
        <begin position="141"/>
        <end position="163"/>
    </location>
</feature>
<gene>
    <name evidence="2" type="ORF">GCM10017557_80900</name>
</gene>
<accession>A0A7G1PF77</accession>
<name>A0A7G1PF77_9ACTN</name>